<reference evidence="2 3" key="1">
    <citation type="submission" date="2019-03" db="EMBL/GenBank/DDBJ databases">
        <title>First draft genome of Liparis tanakae, snailfish: a comprehensive survey of snailfish specific genes.</title>
        <authorList>
            <person name="Kim W."/>
            <person name="Song I."/>
            <person name="Jeong J.-H."/>
            <person name="Kim D."/>
            <person name="Kim S."/>
            <person name="Ryu S."/>
            <person name="Song J.Y."/>
            <person name="Lee S.K."/>
        </authorList>
    </citation>
    <scope>NUCLEOTIDE SEQUENCE [LARGE SCALE GENOMIC DNA]</scope>
    <source>
        <tissue evidence="2">Muscle</tissue>
    </source>
</reference>
<evidence type="ECO:0000256" key="1">
    <source>
        <dbReference type="SAM" id="MobiDB-lite"/>
    </source>
</evidence>
<evidence type="ECO:0000313" key="3">
    <source>
        <dbReference type="Proteomes" id="UP000314294"/>
    </source>
</evidence>
<proteinExistence type="predicted"/>
<protein>
    <submittedName>
        <fullName evidence="2">Uncharacterized protein</fullName>
    </submittedName>
</protein>
<name>A0A4Z2GCF7_9TELE</name>
<organism evidence="2 3">
    <name type="scientific">Liparis tanakae</name>
    <name type="common">Tanaka's snailfish</name>
    <dbReference type="NCBI Taxonomy" id="230148"/>
    <lineage>
        <taxon>Eukaryota</taxon>
        <taxon>Metazoa</taxon>
        <taxon>Chordata</taxon>
        <taxon>Craniata</taxon>
        <taxon>Vertebrata</taxon>
        <taxon>Euteleostomi</taxon>
        <taxon>Actinopterygii</taxon>
        <taxon>Neopterygii</taxon>
        <taxon>Teleostei</taxon>
        <taxon>Neoteleostei</taxon>
        <taxon>Acanthomorphata</taxon>
        <taxon>Eupercaria</taxon>
        <taxon>Perciformes</taxon>
        <taxon>Cottioidei</taxon>
        <taxon>Cottales</taxon>
        <taxon>Liparidae</taxon>
        <taxon>Liparis</taxon>
    </lineage>
</organism>
<keyword evidence="3" id="KW-1185">Reference proteome</keyword>
<dbReference type="Proteomes" id="UP000314294">
    <property type="component" value="Unassembled WGS sequence"/>
</dbReference>
<dbReference type="EMBL" id="SRLO01000611">
    <property type="protein sequence ID" value="TNN50613.1"/>
    <property type="molecule type" value="Genomic_DNA"/>
</dbReference>
<sequence length="129" mass="15179">MRLFGCEPTWRLLRPRILLPVLEDVGEADGDVDGRQRGQGTALRKERKGEEASRWKKLTILDLKMSSRPDRWLYWLGTLRRWTISKSVRTPGPWHSPAYTRLHFCWICTNMGTWLRTQEEQAAAISRRN</sequence>
<gene>
    <name evidence="2" type="ORF">EYF80_039187</name>
</gene>
<dbReference type="AlphaFoldDB" id="A0A4Z2GCF7"/>
<comment type="caution">
    <text evidence="2">The sequence shown here is derived from an EMBL/GenBank/DDBJ whole genome shotgun (WGS) entry which is preliminary data.</text>
</comment>
<evidence type="ECO:0000313" key="2">
    <source>
        <dbReference type="EMBL" id="TNN50613.1"/>
    </source>
</evidence>
<accession>A0A4Z2GCF7</accession>
<feature type="region of interest" description="Disordered" evidence="1">
    <location>
        <begin position="29"/>
        <end position="48"/>
    </location>
</feature>